<comment type="caution">
    <text evidence="2">The sequence shown here is derived from an EMBL/GenBank/DDBJ whole genome shotgun (WGS) entry which is preliminary data.</text>
</comment>
<feature type="domain" description="Prolyl 4-hydroxylase alpha subunit Fe(2+) 2OG dioxygenase" evidence="1">
    <location>
        <begin position="149"/>
        <end position="239"/>
    </location>
</feature>
<dbReference type="AlphaFoldDB" id="A0A1Y5HQG6"/>
<evidence type="ECO:0000259" key="1">
    <source>
        <dbReference type="Pfam" id="PF13640"/>
    </source>
</evidence>
<proteinExistence type="predicted"/>
<dbReference type="Proteomes" id="UP000227088">
    <property type="component" value="Unassembled WGS sequence"/>
</dbReference>
<protein>
    <recommendedName>
        <fullName evidence="1">Prolyl 4-hydroxylase alpha subunit Fe(2+) 2OG dioxygenase domain-containing protein</fullName>
    </recommendedName>
</protein>
<dbReference type="Pfam" id="PF13640">
    <property type="entry name" value="2OG-FeII_Oxy_3"/>
    <property type="match status" value="1"/>
</dbReference>
<reference evidence="3" key="1">
    <citation type="journal article" date="2017" name="Proc. Natl. Acad. Sci. U.S.A.">
        <title>Simulation of Deepwater Horizon oil plume reveals substrate specialization within a complex community of hydrocarbon degraders.</title>
        <authorList>
            <person name="Hu P."/>
            <person name="Dubinsky E.A."/>
            <person name="Probst A.J."/>
            <person name="Wang J."/>
            <person name="Sieber C.M.K."/>
            <person name="Tom L.M."/>
            <person name="Gardinali P."/>
            <person name="Banfield J.F."/>
            <person name="Atlas R.M."/>
            <person name="Andersen G.L."/>
        </authorList>
    </citation>
    <scope>NUCLEOTIDE SEQUENCE [LARGE SCALE GENOMIC DNA]</scope>
</reference>
<dbReference type="Gene3D" id="2.60.120.620">
    <property type="entry name" value="q2cbj1_9rhob like domain"/>
    <property type="match status" value="1"/>
</dbReference>
<gene>
    <name evidence="2" type="ORF">A9R00_09450</name>
</gene>
<dbReference type="InterPro" id="IPR044862">
    <property type="entry name" value="Pro_4_hyd_alph_FE2OG_OXY"/>
</dbReference>
<name>A0A1Y5HQG6_OLEAN</name>
<dbReference type="PANTHER" id="PTHR35169">
    <property type="entry name" value="FE2OG DIOXYGENASE DOMAIN-CONTAINING PROTEIN"/>
    <property type="match status" value="1"/>
</dbReference>
<dbReference type="EMBL" id="MABE01000548">
    <property type="protein sequence ID" value="OUS39546.1"/>
    <property type="molecule type" value="Genomic_DNA"/>
</dbReference>
<organism evidence="2 3">
    <name type="scientific">Oleispira antarctica</name>
    <dbReference type="NCBI Taxonomy" id="188908"/>
    <lineage>
        <taxon>Bacteria</taxon>
        <taxon>Pseudomonadati</taxon>
        <taxon>Pseudomonadota</taxon>
        <taxon>Gammaproteobacteria</taxon>
        <taxon>Oceanospirillales</taxon>
        <taxon>Oceanospirillaceae</taxon>
        <taxon>Oleispira</taxon>
    </lineage>
</organism>
<dbReference type="PANTHER" id="PTHR35169:SF1">
    <property type="entry name" value="PROLYL 4-HYDROXYLASE ALPHA SUBUNIT FE(2+) 2OG DIOXYGENASE DOMAIN-CONTAINING PROTEIN"/>
    <property type="match status" value="1"/>
</dbReference>
<evidence type="ECO:0000313" key="2">
    <source>
        <dbReference type="EMBL" id="OUS39546.1"/>
    </source>
</evidence>
<evidence type="ECO:0000313" key="3">
    <source>
        <dbReference type="Proteomes" id="UP000227088"/>
    </source>
</evidence>
<accession>A0A1Y5HQG6</accession>
<sequence>MWLNDEQITDSAICAYRESLLSSYPNHIVIDNLFDEGKLDDVLKVLQQPYYWQTQQHTYSALYVDNVQWQKTSHDQRFVQRDVWQREAVGSNTATSTSTSCARVKASAAHDFLSFLRGDEFMSVLSGIFKVPLTDMNVADPDINSNYFRLGAADFVEQHADDSPGREVCMLLYLNKEWTSNSGGELVFIGKNDNPISIAPLYNRCVLFDPSSQGSEHWVKALNSKYTDKYRYNVTSWYWGE</sequence>